<name>A0A9W7IKD6_HIBTR</name>
<gene>
    <name evidence="1" type="ORF">HRI_003337900</name>
</gene>
<dbReference type="Proteomes" id="UP001165190">
    <property type="component" value="Unassembled WGS sequence"/>
</dbReference>
<evidence type="ECO:0000313" key="2">
    <source>
        <dbReference type="Proteomes" id="UP001165190"/>
    </source>
</evidence>
<sequence>MWHYCKIPVVLNTLCKKSGLSSDTVSGDIVHWSSPSEMFCFETWAHVFFISFKSSAASFYEILLGGFPFPWRFRDDTLLASKLRLRADHGHSGVRQTFVLKMLRELKMWLT</sequence>
<reference evidence="1" key="1">
    <citation type="submission" date="2023-05" db="EMBL/GenBank/DDBJ databases">
        <title>Genome and transcriptome analyses reveal genes involved in the formation of fine ridges on petal epidermal cells in Hibiscus trionum.</title>
        <authorList>
            <person name="Koshimizu S."/>
            <person name="Masuda S."/>
            <person name="Ishii T."/>
            <person name="Shirasu K."/>
            <person name="Hoshino A."/>
            <person name="Arita M."/>
        </authorList>
    </citation>
    <scope>NUCLEOTIDE SEQUENCE</scope>
    <source>
        <strain evidence="1">Hamamatsu line</strain>
    </source>
</reference>
<protein>
    <submittedName>
        <fullName evidence="1">Uncharacterized protein</fullName>
    </submittedName>
</protein>
<organism evidence="1 2">
    <name type="scientific">Hibiscus trionum</name>
    <name type="common">Flower of an hour</name>
    <dbReference type="NCBI Taxonomy" id="183268"/>
    <lineage>
        <taxon>Eukaryota</taxon>
        <taxon>Viridiplantae</taxon>
        <taxon>Streptophyta</taxon>
        <taxon>Embryophyta</taxon>
        <taxon>Tracheophyta</taxon>
        <taxon>Spermatophyta</taxon>
        <taxon>Magnoliopsida</taxon>
        <taxon>eudicotyledons</taxon>
        <taxon>Gunneridae</taxon>
        <taxon>Pentapetalae</taxon>
        <taxon>rosids</taxon>
        <taxon>malvids</taxon>
        <taxon>Malvales</taxon>
        <taxon>Malvaceae</taxon>
        <taxon>Malvoideae</taxon>
        <taxon>Hibiscus</taxon>
    </lineage>
</organism>
<comment type="caution">
    <text evidence="1">The sequence shown here is derived from an EMBL/GenBank/DDBJ whole genome shotgun (WGS) entry which is preliminary data.</text>
</comment>
<proteinExistence type="predicted"/>
<evidence type="ECO:0000313" key="1">
    <source>
        <dbReference type="EMBL" id="GMI96686.1"/>
    </source>
</evidence>
<accession>A0A9W7IKD6</accession>
<dbReference type="EMBL" id="BSYR01000028">
    <property type="protein sequence ID" value="GMI96686.1"/>
    <property type="molecule type" value="Genomic_DNA"/>
</dbReference>
<dbReference type="AlphaFoldDB" id="A0A9W7IKD6"/>
<keyword evidence="2" id="KW-1185">Reference proteome</keyword>